<dbReference type="InterPro" id="IPR029055">
    <property type="entry name" value="Ntn_hydrolases_N"/>
</dbReference>
<evidence type="ECO:0000256" key="5">
    <source>
        <dbReference type="ARBA" id="ARBA00022490"/>
    </source>
</evidence>
<comment type="catalytic activity">
    <reaction evidence="1 10">
        <text>D-fructose 6-phosphate + L-glutamine = D-glucosamine 6-phosphate + L-glutamate</text>
        <dbReference type="Rhea" id="RHEA:13237"/>
        <dbReference type="ChEBI" id="CHEBI:29985"/>
        <dbReference type="ChEBI" id="CHEBI:58359"/>
        <dbReference type="ChEBI" id="CHEBI:58725"/>
        <dbReference type="ChEBI" id="CHEBI:61527"/>
        <dbReference type="EC" id="2.6.1.16"/>
    </reaction>
</comment>
<dbReference type="Proteomes" id="UP000018009">
    <property type="component" value="Unassembled WGS sequence"/>
</dbReference>
<dbReference type="Pfam" id="PF01380">
    <property type="entry name" value="SIS"/>
    <property type="match status" value="2"/>
</dbReference>
<dbReference type="Gene3D" id="3.60.20.10">
    <property type="entry name" value="Glutamine Phosphoribosylpyrophosphate, subunit 1, domain 1"/>
    <property type="match status" value="1"/>
</dbReference>
<dbReference type="InterPro" id="IPR046348">
    <property type="entry name" value="SIS_dom_sf"/>
</dbReference>
<feature type="domain" description="SIS" evidence="12">
    <location>
        <begin position="471"/>
        <end position="612"/>
    </location>
</feature>
<feature type="domain" description="Glutamine amidotransferase type-2" evidence="11">
    <location>
        <begin position="2"/>
        <end position="240"/>
    </location>
</feature>
<evidence type="ECO:0000256" key="1">
    <source>
        <dbReference type="ARBA" id="ARBA00001031"/>
    </source>
</evidence>
<reference evidence="13" key="1">
    <citation type="submission" date="2012-11" db="EMBL/GenBank/DDBJ databases">
        <title>Dependencies among metagenomic species, viruses, plasmids and units of genetic variation.</title>
        <authorList>
            <person name="Nielsen H.B."/>
            <person name="Almeida M."/>
            <person name="Juncker A.S."/>
            <person name="Rasmussen S."/>
            <person name="Li J."/>
            <person name="Sunagawa S."/>
            <person name="Plichta D."/>
            <person name="Gautier L."/>
            <person name="Le Chatelier E."/>
            <person name="Peletier E."/>
            <person name="Bonde I."/>
            <person name="Nielsen T."/>
            <person name="Manichanh C."/>
            <person name="Arumugam M."/>
            <person name="Batto J."/>
            <person name="Santos M.B.Q.D."/>
            <person name="Blom N."/>
            <person name="Borruel N."/>
            <person name="Burgdorf K.S."/>
            <person name="Boumezbeur F."/>
            <person name="Casellas F."/>
            <person name="Dore J."/>
            <person name="Guarner F."/>
            <person name="Hansen T."/>
            <person name="Hildebrand F."/>
            <person name="Kaas R.S."/>
            <person name="Kennedy S."/>
            <person name="Kristiansen K."/>
            <person name="Kultima J.R."/>
            <person name="Leonard P."/>
            <person name="Levenez F."/>
            <person name="Lund O."/>
            <person name="Moumen B."/>
            <person name="Le Paslier D."/>
            <person name="Pons N."/>
            <person name="Pedersen O."/>
            <person name="Prifti E."/>
            <person name="Qin J."/>
            <person name="Raes J."/>
            <person name="Tap J."/>
            <person name="Tims S."/>
            <person name="Ussery D.W."/>
            <person name="Yamada T."/>
            <person name="MetaHit consortium"/>
            <person name="Renault P."/>
            <person name="Sicheritz-Ponten T."/>
            <person name="Bork P."/>
            <person name="Wang J."/>
            <person name="Brunak S."/>
            <person name="Ehrlich S.D."/>
        </authorList>
    </citation>
    <scope>NUCLEOTIDE SEQUENCE [LARGE SCALE GENOMIC DNA]</scope>
</reference>
<dbReference type="InterPro" id="IPR001347">
    <property type="entry name" value="SIS_dom"/>
</dbReference>
<evidence type="ECO:0000256" key="10">
    <source>
        <dbReference type="HAMAP-Rule" id="MF_00164"/>
    </source>
</evidence>
<dbReference type="GO" id="GO:0006047">
    <property type="term" value="P:UDP-N-acetylglucosamine metabolic process"/>
    <property type="evidence" value="ECO:0007669"/>
    <property type="project" value="TreeGrafter"/>
</dbReference>
<dbReference type="GO" id="GO:0005829">
    <property type="term" value="C:cytosol"/>
    <property type="evidence" value="ECO:0007669"/>
    <property type="project" value="TreeGrafter"/>
</dbReference>
<keyword evidence="8" id="KW-0677">Repeat</keyword>
<protein>
    <recommendedName>
        <fullName evidence="4 10">Glutamine--fructose-6-phosphate aminotransferase [isomerizing]</fullName>
        <ecNumber evidence="3 10">2.6.1.16</ecNumber>
    </recommendedName>
    <alternativeName>
        <fullName evidence="10">D-fructose-6-phosphate amidotransferase</fullName>
    </alternativeName>
    <alternativeName>
        <fullName evidence="10">GFAT</fullName>
    </alternativeName>
    <alternativeName>
        <fullName evidence="10">Glucosamine-6-phosphate synthase</fullName>
    </alternativeName>
    <alternativeName>
        <fullName evidence="10">Hexosephosphate aminotransferase</fullName>
    </alternativeName>
    <alternativeName>
        <fullName evidence="10">L-glutamine--D-fructose-6-phosphate amidotransferase</fullName>
    </alternativeName>
</protein>
<dbReference type="NCBIfam" id="TIGR01135">
    <property type="entry name" value="glmS"/>
    <property type="match status" value="1"/>
</dbReference>
<evidence type="ECO:0000259" key="11">
    <source>
        <dbReference type="PROSITE" id="PS51278"/>
    </source>
</evidence>
<dbReference type="AlphaFoldDB" id="R6K184"/>
<feature type="active site" description="Nucleophile; for GATase activity" evidence="10">
    <location>
        <position position="2"/>
    </location>
</feature>
<evidence type="ECO:0000259" key="12">
    <source>
        <dbReference type="PROSITE" id="PS51464"/>
    </source>
</evidence>
<keyword evidence="7 10" id="KW-0808">Transferase</keyword>
<dbReference type="PANTHER" id="PTHR10937:SF0">
    <property type="entry name" value="GLUTAMINE--FRUCTOSE-6-PHOSPHATE TRANSAMINASE (ISOMERIZING)"/>
    <property type="match status" value="1"/>
</dbReference>
<dbReference type="GO" id="GO:0004360">
    <property type="term" value="F:glutamine-fructose-6-phosphate transaminase (isomerizing) activity"/>
    <property type="evidence" value="ECO:0007669"/>
    <property type="project" value="UniProtKB-UniRule"/>
</dbReference>
<evidence type="ECO:0000256" key="7">
    <source>
        <dbReference type="ARBA" id="ARBA00022679"/>
    </source>
</evidence>
<dbReference type="InterPro" id="IPR035490">
    <property type="entry name" value="GlmS/FrlB_SIS"/>
</dbReference>
<dbReference type="NCBIfam" id="NF001484">
    <property type="entry name" value="PRK00331.1"/>
    <property type="match status" value="1"/>
</dbReference>
<dbReference type="SUPFAM" id="SSF53697">
    <property type="entry name" value="SIS domain"/>
    <property type="match status" value="1"/>
</dbReference>
<dbReference type="PANTHER" id="PTHR10937">
    <property type="entry name" value="GLUCOSAMINE--FRUCTOSE-6-PHOSPHATE AMINOTRANSFERASE, ISOMERIZING"/>
    <property type="match status" value="1"/>
</dbReference>
<dbReference type="GO" id="GO:0005975">
    <property type="term" value="P:carbohydrate metabolic process"/>
    <property type="evidence" value="ECO:0007669"/>
    <property type="project" value="UniProtKB-UniRule"/>
</dbReference>
<dbReference type="EMBL" id="CBDY010000341">
    <property type="protein sequence ID" value="CDB63851.1"/>
    <property type="molecule type" value="Genomic_DNA"/>
</dbReference>
<evidence type="ECO:0000256" key="6">
    <source>
        <dbReference type="ARBA" id="ARBA00022576"/>
    </source>
</evidence>
<comment type="function">
    <text evidence="10">Catalyzes the first step in hexosamine metabolism, converting fructose-6P into glucosamine-6P using glutamine as a nitrogen source.</text>
</comment>
<dbReference type="PROSITE" id="PS51278">
    <property type="entry name" value="GATASE_TYPE_2"/>
    <property type="match status" value="1"/>
</dbReference>
<dbReference type="InterPro" id="IPR047084">
    <property type="entry name" value="GFAT_N"/>
</dbReference>
<feature type="initiator methionine" description="Removed" evidence="10">
    <location>
        <position position="1"/>
    </location>
</feature>
<evidence type="ECO:0000256" key="2">
    <source>
        <dbReference type="ARBA" id="ARBA00004496"/>
    </source>
</evidence>
<dbReference type="GO" id="GO:0097367">
    <property type="term" value="F:carbohydrate derivative binding"/>
    <property type="evidence" value="ECO:0007669"/>
    <property type="project" value="InterPro"/>
</dbReference>
<dbReference type="CDD" id="cd05008">
    <property type="entry name" value="SIS_GlmS_GlmD_1"/>
    <property type="match status" value="1"/>
</dbReference>
<feature type="active site" description="For Fru-6P isomerization activity" evidence="10">
    <location>
        <position position="617"/>
    </location>
</feature>
<dbReference type="InterPro" id="IPR035466">
    <property type="entry name" value="GlmS/AgaS_SIS"/>
</dbReference>
<dbReference type="PROSITE" id="PS51464">
    <property type="entry name" value="SIS"/>
    <property type="match status" value="2"/>
</dbReference>
<dbReference type="InterPro" id="IPR017932">
    <property type="entry name" value="GATase_2_dom"/>
</dbReference>
<dbReference type="Gene3D" id="3.40.50.10490">
    <property type="entry name" value="Glucose-6-phosphate isomerase like protein, domain 1"/>
    <property type="match status" value="2"/>
</dbReference>
<dbReference type="CDD" id="cd00714">
    <property type="entry name" value="GFAT"/>
    <property type="match status" value="1"/>
</dbReference>
<dbReference type="EC" id="2.6.1.16" evidence="3 10"/>
<comment type="subunit">
    <text evidence="10">Homodimer.</text>
</comment>
<keyword evidence="9" id="KW-0315">Glutamine amidotransferase</keyword>
<dbReference type="InterPro" id="IPR005855">
    <property type="entry name" value="GFAT"/>
</dbReference>
<organism evidence="13 14">
    <name type="scientific">[Clostridium] clostridioforme CAG:132</name>
    <dbReference type="NCBI Taxonomy" id="1263065"/>
    <lineage>
        <taxon>Bacteria</taxon>
        <taxon>Bacillati</taxon>
        <taxon>Bacillota</taxon>
        <taxon>Clostridia</taxon>
        <taxon>Lachnospirales</taxon>
        <taxon>Lachnospiraceae</taxon>
        <taxon>Enterocloster</taxon>
    </lineage>
</organism>
<comment type="subcellular location">
    <subcellularLocation>
        <location evidence="2 10">Cytoplasm</location>
    </subcellularLocation>
</comment>
<dbReference type="CDD" id="cd05009">
    <property type="entry name" value="SIS_GlmS_GlmD_2"/>
    <property type="match status" value="1"/>
</dbReference>
<dbReference type="SUPFAM" id="SSF56235">
    <property type="entry name" value="N-terminal nucleophile aminohydrolases (Ntn hydrolases)"/>
    <property type="match status" value="1"/>
</dbReference>
<accession>R6K184</accession>
<sequence length="622" mass="68446">MCGIVGFTGKHQAAPILLDGLSKLEYRGYDSAGLAVRDGEKLAEVVKAKGRLSNLIEKTDSGNALVGTCGIGHTRWATHGEPSVTNAHPHVSGNCTGSGSGEVESEVVGVHNGIIENYQELKDKLLKHGYTFYSQTDTEVVIKLVDYYYKKYKLGPIDAIAKTMVRVRGSYALELMFKDYPGEIWVARKDSPMIIGISDGETYVASDVPAILKYTRNVYYIGNREFAKLMPGEAHFYNLDGDEVQKETVEIKWDAEAAEKAGYEHFMMKEIHEQPKAVSDTLNSVIKDGKIDLSAVGLTEEEIKGIEQVYIVACGSAWHVGMETQYVIEDLAEIPVRVELASEFRYRKMPLNKNALVIVISQSGETADTLAALRLAKEKGIKTLAVVNVVGSSIAREADHVLYTLAGPEISVATTKAYSAQLVAVDCLAVQFAFVRGMITEEQYSYYISELLTLPDKITRALEDKGRIQWFAAKYANAHDVFFIGRGIDYAVGLEGSLKLKEISYVHSEAYAAGELKHGTISLIEDGTLVIGVLTQSELYEKTISNMVECKSRGAYLMGLTTFGKYETEDHVDFTVYVPRVDEHFVGSLAVVPLQLLGYYVSVAKGLDVDKPRNLAKSVTVE</sequence>
<dbReference type="Pfam" id="PF13522">
    <property type="entry name" value="GATase_6"/>
    <property type="match status" value="1"/>
</dbReference>
<evidence type="ECO:0000313" key="13">
    <source>
        <dbReference type="EMBL" id="CDB63851.1"/>
    </source>
</evidence>
<dbReference type="FunFam" id="3.60.20.10:FF:000006">
    <property type="entry name" value="Glutamine--fructose-6-phosphate aminotransferase [isomerizing]"/>
    <property type="match status" value="1"/>
</dbReference>
<proteinExistence type="inferred from homology"/>
<dbReference type="HAMAP" id="MF_00164">
    <property type="entry name" value="GlmS"/>
    <property type="match status" value="1"/>
</dbReference>
<gene>
    <name evidence="10" type="primary">glmS</name>
    <name evidence="13" type="ORF">BN486_03673</name>
</gene>
<comment type="caution">
    <text evidence="13">The sequence shown here is derived from an EMBL/GenBank/DDBJ whole genome shotgun (WGS) entry which is preliminary data.</text>
</comment>
<name>R6K184_9FIRM</name>
<evidence type="ECO:0000256" key="3">
    <source>
        <dbReference type="ARBA" id="ARBA00012916"/>
    </source>
</evidence>
<evidence type="ECO:0000256" key="8">
    <source>
        <dbReference type="ARBA" id="ARBA00022737"/>
    </source>
</evidence>
<dbReference type="FunFam" id="3.40.50.10490:FF:000001">
    <property type="entry name" value="Glutamine--fructose-6-phosphate aminotransferase [isomerizing]"/>
    <property type="match status" value="1"/>
</dbReference>
<evidence type="ECO:0000313" key="14">
    <source>
        <dbReference type="Proteomes" id="UP000018009"/>
    </source>
</evidence>
<keyword evidence="6 10" id="KW-0032">Aminotransferase</keyword>
<evidence type="ECO:0000256" key="9">
    <source>
        <dbReference type="ARBA" id="ARBA00022962"/>
    </source>
</evidence>
<feature type="domain" description="SIS" evidence="12">
    <location>
        <begin position="299"/>
        <end position="438"/>
    </location>
</feature>
<dbReference type="GO" id="GO:0006002">
    <property type="term" value="P:fructose 6-phosphate metabolic process"/>
    <property type="evidence" value="ECO:0007669"/>
    <property type="project" value="TreeGrafter"/>
</dbReference>
<dbReference type="GO" id="GO:0006487">
    <property type="term" value="P:protein N-linked glycosylation"/>
    <property type="evidence" value="ECO:0007669"/>
    <property type="project" value="TreeGrafter"/>
</dbReference>
<keyword evidence="5 10" id="KW-0963">Cytoplasm</keyword>
<dbReference type="RefSeq" id="WP_022203156.1">
    <property type="nucleotide sequence ID" value="NZ_FR886101.1"/>
</dbReference>
<evidence type="ECO:0000256" key="4">
    <source>
        <dbReference type="ARBA" id="ARBA00016090"/>
    </source>
</evidence>